<dbReference type="OrthoDB" id="2016548at2759"/>
<dbReference type="AlphaFoldDB" id="A0A1L9PC30"/>
<keyword evidence="2" id="KW-0472">Membrane</keyword>
<dbReference type="STRING" id="1036611.A0A1L9PC30"/>
<keyword evidence="2" id="KW-0812">Transmembrane</keyword>
<feature type="transmembrane region" description="Helical" evidence="2">
    <location>
        <begin position="213"/>
        <end position="233"/>
    </location>
</feature>
<gene>
    <name evidence="4" type="ORF">ASPVEDRAFT_125550</name>
</gene>
<feature type="transmembrane region" description="Helical" evidence="2">
    <location>
        <begin position="84"/>
        <end position="106"/>
    </location>
</feature>
<keyword evidence="2" id="KW-1133">Transmembrane helix</keyword>
<evidence type="ECO:0000256" key="2">
    <source>
        <dbReference type="SAM" id="Phobius"/>
    </source>
</evidence>
<evidence type="ECO:0000313" key="4">
    <source>
        <dbReference type="EMBL" id="OJI99080.1"/>
    </source>
</evidence>
<dbReference type="InterPro" id="IPR058581">
    <property type="entry name" value="TM_HPP"/>
</dbReference>
<dbReference type="Proteomes" id="UP000184073">
    <property type="component" value="Unassembled WGS sequence"/>
</dbReference>
<sequence>MTADTTPTGGAARTHSHSSRRSSSHSHNHGHHRRRSIDFSRWHFDIDSVLNPFVPPPPWHWVPRPISHFLGHRGEHPQKAMGNLIIAFWALIGVFCGVLLVAEVSLHVPAFQNHNAPLIVGSFGAAAVLEFCAIESPFAQPRNALFSQLIASIIGVAIAKLFALNPSAQNKPELAGSLACAITTALMVLTNTVHPPAGATALLAATELHDVGWWLIPIMLLGVALMLTVALILNNIQRRFPVYWWTPHHVGRPKTQPKEPQDIESAPEVKQGTEFGSSESDDYSEDVQVIIRPGKVEWSDNLWLDADEKEVLERISERMKE</sequence>
<feature type="region of interest" description="Disordered" evidence="1">
    <location>
        <begin position="251"/>
        <end position="285"/>
    </location>
</feature>
<dbReference type="EMBL" id="KV878126">
    <property type="protein sequence ID" value="OJI99080.1"/>
    <property type="molecule type" value="Genomic_DNA"/>
</dbReference>
<keyword evidence="5" id="KW-1185">Reference proteome</keyword>
<dbReference type="PANTHER" id="PTHR33741">
    <property type="entry name" value="TRANSMEMBRANE PROTEIN DDB_G0269096-RELATED"/>
    <property type="match status" value="1"/>
</dbReference>
<feature type="transmembrane region" description="Helical" evidence="2">
    <location>
        <begin position="174"/>
        <end position="193"/>
    </location>
</feature>
<evidence type="ECO:0000259" key="3">
    <source>
        <dbReference type="Pfam" id="PF04982"/>
    </source>
</evidence>
<evidence type="ECO:0000256" key="1">
    <source>
        <dbReference type="SAM" id="MobiDB-lite"/>
    </source>
</evidence>
<dbReference type="PANTHER" id="PTHR33741:SF5">
    <property type="entry name" value="TRANSMEMBRANE PROTEIN DDB_G0269096-RELATED"/>
    <property type="match status" value="1"/>
</dbReference>
<organism evidence="4 5">
    <name type="scientific">Aspergillus versicolor CBS 583.65</name>
    <dbReference type="NCBI Taxonomy" id="1036611"/>
    <lineage>
        <taxon>Eukaryota</taxon>
        <taxon>Fungi</taxon>
        <taxon>Dikarya</taxon>
        <taxon>Ascomycota</taxon>
        <taxon>Pezizomycotina</taxon>
        <taxon>Eurotiomycetes</taxon>
        <taxon>Eurotiomycetidae</taxon>
        <taxon>Eurotiales</taxon>
        <taxon>Aspergillaceae</taxon>
        <taxon>Aspergillus</taxon>
        <taxon>Aspergillus subgen. Nidulantes</taxon>
    </lineage>
</organism>
<name>A0A1L9PC30_ASPVE</name>
<protein>
    <recommendedName>
        <fullName evidence="3">HPP transmembrane region domain-containing protein</fullName>
    </recommendedName>
</protein>
<feature type="region of interest" description="Disordered" evidence="1">
    <location>
        <begin position="1"/>
        <end position="32"/>
    </location>
</feature>
<feature type="domain" description="HPP transmembrane region" evidence="3">
    <location>
        <begin position="82"/>
        <end position="241"/>
    </location>
</feature>
<dbReference type="InterPro" id="IPR007065">
    <property type="entry name" value="HPP"/>
</dbReference>
<feature type="compositionally biased region" description="Basic residues" evidence="1">
    <location>
        <begin position="14"/>
        <end position="32"/>
    </location>
</feature>
<dbReference type="GeneID" id="63721790"/>
<dbReference type="Pfam" id="PF04982">
    <property type="entry name" value="TM_HPP"/>
    <property type="match status" value="1"/>
</dbReference>
<accession>A0A1L9PC30</accession>
<evidence type="ECO:0000313" key="5">
    <source>
        <dbReference type="Proteomes" id="UP000184073"/>
    </source>
</evidence>
<reference evidence="5" key="1">
    <citation type="journal article" date="2017" name="Genome Biol.">
        <title>Comparative genomics reveals high biological diversity and specific adaptations in the industrially and medically important fungal genus Aspergillus.</title>
        <authorList>
            <person name="de Vries R.P."/>
            <person name="Riley R."/>
            <person name="Wiebenga A."/>
            <person name="Aguilar-Osorio G."/>
            <person name="Amillis S."/>
            <person name="Uchima C.A."/>
            <person name="Anderluh G."/>
            <person name="Asadollahi M."/>
            <person name="Askin M."/>
            <person name="Barry K."/>
            <person name="Battaglia E."/>
            <person name="Bayram O."/>
            <person name="Benocci T."/>
            <person name="Braus-Stromeyer S.A."/>
            <person name="Caldana C."/>
            <person name="Canovas D."/>
            <person name="Cerqueira G.C."/>
            <person name="Chen F."/>
            <person name="Chen W."/>
            <person name="Choi C."/>
            <person name="Clum A."/>
            <person name="Dos Santos R.A."/>
            <person name="Damasio A.R."/>
            <person name="Diallinas G."/>
            <person name="Emri T."/>
            <person name="Fekete E."/>
            <person name="Flipphi M."/>
            <person name="Freyberg S."/>
            <person name="Gallo A."/>
            <person name="Gournas C."/>
            <person name="Habgood R."/>
            <person name="Hainaut M."/>
            <person name="Harispe M.L."/>
            <person name="Henrissat B."/>
            <person name="Hilden K.S."/>
            <person name="Hope R."/>
            <person name="Hossain A."/>
            <person name="Karabika E."/>
            <person name="Karaffa L."/>
            <person name="Karanyi Z."/>
            <person name="Krasevec N."/>
            <person name="Kuo A."/>
            <person name="Kusch H."/>
            <person name="LaButti K."/>
            <person name="Lagendijk E.L."/>
            <person name="Lapidus A."/>
            <person name="Levasseur A."/>
            <person name="Lindquist E."/>
            <person name="Lipzen A."/>
            <person name="Logrieco A.F."/>
            <person name="MacCabe A."/>
            <person name="Maekelae M.R."/>
            <person name="Malavazi I."/>
            <person name="Melin P."/>
            <person name="Meyer V."/>
            <person name="Mielnichuk N."/>
            <person name="Miskei M."/>
            <person name="Molnar A.P."/>
            <person name="Mule G."/>
            <person name="Ngan C.Y."/>
            <person name="Orejas M."/>
            <person name="Orosz E."/>
            <person name="Ouedraogo J.P."/>
            <person name="Overkamp K.M."/>
            <person name="Park H.-S."/>
            <person name="Perrone G."/>
            <person name="Piumi F."/>
            <person name="Punt P.J."/>
            <person name="Ram A.F."/>
            <person name="Ramon A."/>
            <person name="Rauscher S."/>
            <person name="Record E."/>
            <person name="Riano-Pachon D.M."/>
            <person name="Robert V."/>
            <person name="Roehrig J."/>
            <person name="Ruller R."/>
            <person name="Salamov A."/>
            <person name="Salih N.S."/>
            <person name="Samson R.A."/>
            <person name="Sandor E."/>
            <person name="Sanguinetti M."/>
            <person name="Schuetze T."/>
            <person name="Sepcic K."/>
            <person name="Shelest E."/>
            <person name="Sherlock G."/>
            <person name="Sophianopoulou V."/>
            <person name="Squina F.M."/>
            <person name="Sun H."/>
            <person name="Susca A."/>
            <person name="Todd R.B."/>
            <person name="Tsang A."/>
            <person name="Unkles S.E."/>
            <person name="van de Wiele N."/>
            <person name="van Rossen-Uffink D."/>
            <person name="Oliveira J.V."/>
            <person name="Vesth T.C."/>
            <person name="Visser J."/>
            <person name="Yu J.-H."/>
            <person name="Zhou M."/>
            <person name="Andersen M.R."/>
            <person name="Archer D.B."/>
            <person name="Baker S.E."/>
            <person name="Benoit I."/>
            <person name="Brakhage A.A."/>
            <person name="Braus G.H."/>
            <person name="Fischer R."/>
            <person name="Frisvad J.C."/>
            <person name="Goldman G.H."/>
            <person name="Houbraken J."/>
            <person name="Oakley B."/>
            <person name="Pocsi I."/>
            <person name="Scazzocchio C."/>
            <person name="Seiboth B."/>
            <person name="vanKuyk P.A."/>
            <person name="Wortman J."/>
            <person name="Dyer P.S."/>
            <person name="Grigoriev I.V."/>
        </authorList>
    </citation>
    <scope>NUCLEOTIDE SEQUENCE [LARGE SCALE GENOMIC DNA]</scope>
    <source>
        <strain evidence="5">CBS 583.65</strain>
    </source>
</reference>
<dbReference type="RefSeq" id="XP_040664843.1">
    <property type="nucleotide sequence ID" value="XM_040806279.1"/>
</dbReference>
<feature type="transmembrane region" description="Helical" evidence="2">
    <location>
        <begin position="145"/>
        <end position="162"/>
    </location>
</feature>
<proteinExistence type="predicted"/>
<dbReference type="VEuPathDB" id="FungiDB:ASPVEDRAFT_125550"/>